<dbReference type="SUPFAM" id="SSF48317">
    <property type="entry name" value="Acid phosphatase/Vanadium-dependent haloperoxidase"/>
    <property type="match status" value="1"/>
</dbReference>
<keyword evidence="4" id="KW-0378">Hydrolase</keyword>
<dbReference type="Pfam" id="PF01569">
    <property type="entry name" value="PAP2"/>
    <property type="match status" value="1"/>
</dbReference>
<keyword evidence="6 7" id="KW-0472">Membrane</keyword>
<accession>A0ABV5D1S6</accession>
<keyword evidence="5 7" id="KW-1133">Transmembrane helix</keyword>
<dbReference type="RefSeq" id="WP_357514074.1">
    <property type="nucleotide sequence ID" value="NZ_JBCGDC010000214.1"/>
</dbReference>
<evidence type="ECO:0000256" key="6">
    <source>
        <dbReference type="ARBA" id="ARBA00023136"/>
    </source>
</evidence>
<evidence type="ECO:0000313" key="10">
    <source>
        <dbReference type="Proteomes" id="UP001582793"/>
    </source>
</evidence>
<comment type="caution">
    <text evidence="9">The sequence shown here is derived from an EMBL/GenBank/DDBJ whole genome shotgun (WGS) entry which is preliminary data.</text>
</comment>
<keyword evidence="2" id="KW-1003">Cell membrane</keyword>
<dbReference type="EMBL" id="JBCGDC010000214">
    <property type="protein sequence ID" value="MFB6398218.1"/>
    <property type="molecule type" value="Genomic_DNA"/>
</dbReference>
<dbReference type="SMART" id="SM00014">
    <property type="entry name" value="acidPPc"/>
    <property type="match status" value="1"/>
</dbReference>
<evidence type="ECO:0000256" key="1">
    <source>
        <dbReference type="ARBA" id="ARBA00004651"/>
    </source>
</evidence>
<proteinExistence type="predicted"/>
<feature type="transmembrane region" description="Helical" evidence="7">
    <location>
        <begin position="155"/>
        <end position="174"/>
    </location>
</feature>
<dbReference type="InterPro" id="IPR000326">
    <property type="entry name" value="PAP2/HPO"/>
</dbReference>
<dbReference type="InterPro" id="IPR036938">
    <property type="entry name" value="PAP2/HPO_sf"/>
</dbReference>
<sequence>MNPPRRTLPVLALVTGLLVVLSIVTYAARDRLYRTVAGLERNPPEAVRDAIDLTANQGLLVLVAITGLVSIVAWRRGRDSFVMLVCLGAGTISAYLTSELVKLIVREERPCRTLDLATVLACPAPSDWSWPSNHSTIAAALATACVLVARRSWYVVAPVAALIALSRVGAGVHYAHDVTAGLALGIVVTCAVGLLGNAVVRRLFAPW</sequence>
<evidence type="ECO:0000256" key="7">
    <source>
        <dbReference type="SAM" id="Phobius"/>
    </source>
</evidence>
<organism evidence="9 10">
    <name type="scientific">Polymorphospora lycopeni</name>
    <dbReference type="NCBI Taxonomy" id="3140240"/>
    <lineage>
        <taxon>Bacteria</taxon>
        <taxon>Bacillati</taxon>
        <taxon>Actinomycetota</taxon>
        <taxon>Actinomycetes</taxon>
        <taxon>Micromonosporales</taxon>
        <taxon>Micromonosporaceae</taxon>
        <taxon>Polymorphospora</taxon>
    </lineage>
</organism>
<evidence type="ECO:0000256" key="3">
    <source>
        <dbReference type="ARBA" id="ARBA00022692"/>
    </source>
</evidence>
<protein>
    <submittedName>
        <fullName evidence="9">Phosphatase PAP2 family protein</fullName>
    </submittedName>
</protein>
<feature type="domain" description="Phosphatidic acid phosphatase type 2/haloperoxidase" evidence="8">
    <location>
        <begin position="82"/>
        <end position="193"/>
    </location>
</feature>
<dbReference type="PANTHER" id="PTHR14969:SF62">
    <property type="entry name" value="DECAPRENYLPHOSPHORYL-5-PHOSPHORIBOSE PHOSPHATASE RV3807C-RELATED"/>
    <property type="match status" value="1"/>
</dbReference>
<dbReference type="Proteomes" id="UP001582793">
    <property type="component" value="Unassembled WGS sequence"/>
</dbReference>
<evidence type="ECO:0000256" key="4">
    <source>
        <dbReference type="ARBA" id="ARBA00022801"/>
    </source>
</evidence>
<comment type="subcellular location">
    <subcellularLocation>
        <location evidence="1">Cell membrane</location>
        <topology evidence="1">Multi-pass membrane protein</topology>
    </subcellularLocation>
</comment>
<feature type="transmembrane region" description="Helical" evidence="7">
    <location>
        <begin position="180"/>
        <end position="200"/>
    </location>
</feature>
<dbReference type="Gene3D" id="1.20.144.10">
    <property type="entry name" value="Phosphatidic acid phosphatase type 2/haloperoxidase"/>
    <property type="match status" value="1"/>
</dbReference>
<evidence type="ECO:0000256" key="5">
    <source>
        <dbReference type="ARBA" id="ARBA00022989"/>
    </source>
</evidence>
<name>A0ABV5D1S6_9ACTN</name>
<keyword evidence="3 7" id="KW-0812">Transmembrane</keyword>
<keyword evidence="10" id="KW-1185">Reference proteome</keyword>
<feature type="transmembrane region" description="Helical" evidence="7">
    <location>
        <begin position="53"/>
        <end position="74"/>
    </location>
</feature>
<gene>
    <name evidence="9" type="ORF">AAFH96_34865</name>
</gene>
<reference evidence="9 10" key="1">
    <citation type="submission" date="2024-04" db="EMBL/GenBank/DDBJ databases">
        <title>Polymorphospora sp. isolated from Baiyangdian Lake in Xiong'an New Area.</title>
        <authorList>
            <person name="Zhang X."/>
            <person name="Liu J."/>
        </authorList>
    </citation>
    <scope>NUCLEOTIDE SEQUENCE [LARGE SCALE GENOMIC DNA]</scope>
    <source>
        <strain evidence="9 10">2-325</strain>
    </source>
</reference>
<evidence type="ECO:0000259" key="8">
    <source>
        <dbReference type="SMART" id="SM00014"/>
    </source>
</evidence>
<evidence type="ECO:0000256" key="2">
    <source>
        <dbReference type="ARBA" id="ARBA00022475"/>
    </source>
</evidence>
<dbReference type="PANTHER" id="PTHR14969">
    <property type="entry name" value="SPHINGOSINE-1-PHOSPHATE PHOSPHOHYDROLASE"/>
    <property type="match status" value="1"/>
</dbReference>
<evidence type="ECO:0000313" key="9">
    <source>
        <dbReference type="EMBL" id="MFB6398218.1"/>
    </source>
</evidence>